<dbReference type="NCBIfam" id="TIGR03061">
    <property type="entry name" value="pip_yhgE_Nterm"/>
    <property type="match status" value="1"/>
</dbReference>
<evidence type="ECO:0000259" key="7">
    <source>
        <dbReference type="Pfam" id="PF12698"/>
    </source>
</evidence>
<evidence type="ECO:0000256" key="6">
    <source>
        <dbReference type="SAM" id="Phobius"/>
    </source>
</evidence>
<feature type="transmembrane region" description="Helical" evidence="6">
    <location>
        <begin position="643"/>
        <end position="663"/>
    </location>
</feature>
<feature type="transmembrane region" description="Helical" evidence="6">
    <location>
        <begin position="700"/>
        <end position="721"/>
    </location>
</feature>
<evidence type="ECO:0000313" key="9">
    <source>
        <dbReference type="Proteomes" id="UP000012651"/>
    </source>
</evidence>
<dbReference type="Gene3D" id="3.40.1710.10">
    <property type="entry name" value="abc type-2 transporter like domain"/>
    <property type="match status" value="1"/>
</dbReference>
<evidence type="ECO:0000313" key="8">
    <source>
        <dbReference type="EMBL" id="EMZ41767.1"/>
    </source>
</evidence>
<dbReference type="NCBIfam" id="TIGR03062">
    <property type="entry name" value="pip_yhgE_Cterm"/>
    <property type="match status" value="1"/>
</dbReference>
<organism evidence="8 9">
    <name type="scientific">Atopobium minutum 10063974</name>
    <dbReference type="NCBI Taxonomy" id="997872"/>
    <lineage>
        <taxon>Bacteria</taxon>
        <taxon>Bacillati</taxon>
        <taxon>Actinomycetota</taxon>
        <taxon>Coriobacteriia</taxon>
        <taxon>Coriobacteriales</taxon>
        <taxon>Atopobiaceae</taxon>
        <taxon>Atopobium</taxon>
    </lineage>
</organism>
<keyword evidence="4 6" id="KW-0472">Membrane</keyword>
<reference evidence="8 9" key="1">
    <citation type="submission" date="2013-03" db="EMBL/GenBank/DDBJ databases">
        <title>The Genome Sequence of Atopobium minutum 10063974.</title>
        <authorList>
            <consortium name="The Broad Institute Genome Sequencing Platform"/>
            <person name="Earl A."/>
            <person name="Ward D."/>
            <person name="Feldgarden M."/>
            <person name="Gevers D."/>
            <person name="Lambert T."/>
            <person name="Marvaud J.-C."/>
            <person name="Courvalin P."/>
            <person name="Walker B."/>
            <person name="Young S.K."/>
            <person name="Zeng Q."/>
            <person name="Gargeya S."/>
            <person name="Fitzgerald M."/>
            <person name="Haas B."/>
            <person name="Abouelleil A."/>
            <person name="Alvarado L."/>
            <person name="Arachchi H.M."/>
            <person name="Berlin A.M."/>
            <person name="Chapman S.B."/>
            <person name="Dewar J."/>
            <person name="Goldberg J."/>
            <person name="Griggs A."/>
            <person name="Gujja S."/>
            <person name="Hansen M."/>
            <person name="Howarth C."/>
            <person name="Imamovic A."/>
            <person name="Larimer J."/>
            <person name="McCowan C."/>
            <person name="Murphy C."/>
            <person name="Neiman D."/>
            <person name="Pearson M."/>
            <person name="Priest M."/>
            <person name="Roberts A."/>
            <person name="Saif S."/>
            <person name="Shea T."/>
            <person name="Sisk P."/>
            <person name="Sykes S."/>
            <person name="Wortman J."/>
            <person name="Nusbaum C."/>
            <person name="Birren B."/>
        </authorList>
    </citation>
    <scope>NUCLEOTIDE SEQUENCE [LARGE SCALE GENOMIC DNA]</scope>
    <source>
        <strain evidence="8 9">10063974</strain>
    </source>
</reference>
<keyword evidence="9" id="KW-1185">Reference proteome</keyword>
<dbReference type="AlphaFoldDB" id="N2BJ20"/>
<dbReference type="PATRIC" id="fig|997872.3.peg.742"/>
<dbReference type="OrthoDB" id="9811483at2"/>
<dbReference type="GO" id="GO:0016020">
    <property type="term" value="C:membrane"/>
    <property type="evidence" value="ECO:0007669"/>
    <property type="project" value="UniProtKB-SubCell"/>
</dbReference>
<dbReference type="HOGENOM" id="CLU_004534_2_0_11"/>
<dbReference type="PANTHER" id="PTHR43077:SF10">
    <property type="entry name" value="TRANSPORT PERMEASE PROTEIN"/>
    <property type="match status" value="1"/>
</dbReference>
<feature type="transmembrane region" description="Helical" evidence="6">
    <location>
        <begin position="20"/>
        <end position="38"/>
    </location>
</feature>
<name>N2BJ20_9ACTN</name>
<evidence type="ECO:0000256" key="1">
    <source>
        <dbReference type="ARBA" id="ARBA00004141"/>
    </source>
</evidence>
<evidence type="ECO:0000256" key="2">
    <source>
        <dbReference type="ARBA" id="ARBA00022692"/>
    </source>
</evidence>
<evidence type="ECO:0000256" key="4">
    <source>
        <dbReference type="ARBA" id="ARBA00023136"/>
    </source>
</evidence>
<keyword evidence="2 6" id="KW-0812">Transmembrane</keyword>
<accession>N2BJ20</accession>
<evidence type="ECO:0000256" key="5">
    <source>
        <dbReference type="SAM" id="Coils"/>
    </source>
</evidence>
<feature type="transmembrane region" description="Helical" evidence="6">
    <location>
        <begin position="545"/>
        <end position="565"/>
    </location>
</feature>
<protein>
    <submittedName>
        <fullName evidence="8">YhgE/Pip domain-containing protein</fullName>
    </submittedName>
</protein>
<sequence length="742" mass="78913">MKKLLALIKHDAHMVRTNVIVLIVSVGLIVVPSFYAWFNIAASWDPYANTKNLKIAVASDDAGYQSNLVPVKLNLGDNVIADLRKSKSIDYVITSTEDAKEGVTQGRYYAALIIPQDFSSRMLTSLTTSTQTPEVEFYQNQKRSAIGALVTDKASAAVQQDIDSSFAQSVTTVGAAALKELDNALSDGDLAQFAQSLDKALDNSENTLRNLATDTDAYARIVASLHTIVSDSTAASNTSLGATLDASSSLNSASKGIDGVSSALDGAHSALQEVVTQSNDSLNDVSDAIDAAYSTANSQSKDLAAALQKAKTVVDARIVPLQTLADELASQEQLLQTIEDSLPDSSLAKTSVQNIRADLMALHARVSNAIQQMQELSDALNKTQSDITTSVTDANTAKQQLKDLVSSSKEQLSSISTKVQGEVHSSLTELSGAIDKAAQTSKGLSESLSDTQKTVRAATTNASNNLDAAAQDLQSAADKINAAADNLADLHAQLSEALASSNMDRVRTILGSDPSKLADFIAAPVSVDRTPVFSVANNGSAMAPFYTTLAIWIGGIILCAIAQASPDEELSHELQLTPTQAYLGRLVYFVIIGLLQASIILLGDLYFLGIQCVHPGLFLLVGWLASFVFVNIIYALTTAFGDVGKAIAVILMVLQVAGSGGSFPKEMLPSSFQALYPYLPFVHAENAFRAAIAGIYAQDYWISFGKLASFLIPACILGIFLRKPVLRLTAWVEQKLEQAKVM</sequence>
<dbReference type="InterPro" id="IPR013525">
    <property type="entry name" value="ABC2_TM"/>
</dbReference>
<dbReference type="EMBL" id="AGXC01000002">
    <property type="protein sequence ID" value="EMZ41767.1"/>
    <property type="molecule type" value="Genomic_DNA"/>
</dbReference>
<feature type="coiled-coil region" evidence="5">
    <location>
        <begin position="321"/>
        <end position="386"/>
    </location>
</feature>
<comment type="subcellular location">
    <subcellularLocation>
        <location evidence="1">Membrane</location>
        <topology evidence="1">Multi-pass membrane protein</topology>
    </subcellularLocation>
</comment>
<comment type="caution">
    <text evidence="8">The sequence shown here is derived from an EMBL/GenBank/DDBJ whole genome shotgun (WGS) entry which is preliminary data.</text>
</comment>
<dbReference type="InterPro" id="IPR051328">
    <property type="entry name" value="T7SS_ABC-Transporter"/>
</dbReference>
<dbReference type="InterPro" id="IPR017500">
    <property type="entry name" value="Phage_infect_YhgE_N"/>
</dbReference>
<dbReference type="Pfam" id="PF12698">
    <property type="entry name" value="ABC2_membrane_3"/>
    <property type="match status" value="2"/>
</dbReference>
<feature type="transmembrane region" description="Helical" evidence="6">
    <location>
        <begin position="616"/>
        <end position="636"/>
    </location>
</feature>
<dbReference type="InterPro" id="IPR017501">
    <property type="entry name" value="Phage_infect_YhgE_C"/>
</dbReference>
<dbReference type="Proteomes" id="UP000012651">
    <property type="component" value="Unassembled WGS sequence"/>
</dbReference>
<proteinExistence type="predicted"/>
<dbReference type="GO" id="GO:0140359">
    <property type="term" value="F:ABC-type transporter activity"/>
    <property type="evidence" value="ECO:0007669"/>
    <property type="project" value="InterPro"/>
</dbReference>
<keyword evidence="3 6" id="KW-1133">Transmembrane helix</keyword>
<feature type="coiled-coil region" evidence="5">
    <location>
        <begin position="466"/>
        <end position="493"/>
    </location>
</feature>
<feature type="transmembrane region" description="Helical" evidence="6">
    <location>
        <begin position="586"/>
        <end position="610"/>
    </location>
</feature>
<dbReference type="RefSeq" id="WP_002563516.1">
    <property type="nucleotide sequence ID" value="NZ_KB822533.1"/>
</dbReference>
<keyword evidence="5" id="KW-0175">Coiled coil</keyword>
<evidence type="ECO:0000256" key="3">
    <source>
        <dbReference type="ARBA" id="ARBA00022989"/>
    </source>
</evidence>
<dbReference type="PANTHER" id="PTHR43077">
    <property type="entry name" value="TRANSPORT PERMEASE YVFS-RELATED"/>
    <property type="match status" value="1"/>
</dbReference>
<feature type="domain" description="ABC-2 type transporter transmembrane" evidence="7">
    <location>
        <begin position="375"/>
        <end position="712"/>
    </location>
</feature>
<feature type="domain" description="ABC-2 type transporter transmembrane" evidence="7">
    <location>
        <begin position="21"/>
        <end position="224"/>
    </location>
</feature>
<gene>
    <name evidence="8" type="ORF">HMPREF1091_00741</name>
</gene>